<accession>A0A450SQP8</accession>
<name>A0A450SQP8_9GAMM</name>
<dbReference type="EMBL" id="CAADFD010000026">
    <property type="protein sequence ID" value="VFJ56255.1"/>
    <property type="molecule type" value="Genomic_DNA"/>
</dbReference>
<keyword evidence="2" id="KW-0472">Membrane</keyword>
<dbReference type="PANTHER" id="PTHR30441">
    <property type="entry name" value="DUF748 DOMAIN-CONTAINING PROTEIN"/>
    <property type="match status" value="1"/>
</dbReference>
<dbReference type="AlphaFoldDB" id="A0A450SQP8"/>
<evidence type="ECO:0000313" key="4">
    <source>
        <dbReference type="EMBL" id="VFJ56255.1"/>
    </source>
</evidence>
<dbReference type="InterPro" id="IPR007844">
    <property type="entry name" value="AsmA"/>
</dbReference>
<evidence type="ECO:0000259" key="3">
    <source>
        <dbReference type="Pfam" id="PF05170"/>
    </source>
</evidence>
<protein>
    <submittedName>
        <fullName evidence="4">AsmA protein</fullName>
    </submittedName>
</protein>
<dbReference type="InterPro" id="IPR052894">
    <property type="entry name" value="AsmA-related"/>
</dbReference>
<reference evidence="4" key="1">
    <citation type="submission" date="2019-02" db="EMBL/GenBank/DDBJ databases">
        <authorList>
            <person name="Gruber-Vodicka R. H."/>
            <person name="Seah K. B. B."/>
        </authorList>
    </citation>
    <scope>NUCLEOTIDE SEQUENCE</scope>
    <source>
        <strain evidence="4">BECK_BZ106</strain>
    </source>
</reference>
<proteinExistence type="predicted"/>
<sequence length="772" mass="82639">MKALFKIIGIIIGIVIVFFVAAAVIVPIYFHPNDYKEEIAAVVQEKTGRDLKIHGDIVLSVFPWLAVELGSLELGNAPGFPDGEFVRLERMEVGVKLLPLLSRRLEVRAVKVHGLELNLAKDKNGRTNWSDLVALQSKGAQSEDKKRQEGKKEHDEQVDGGTTEPEVSLAILGIGGLDIRNAALRWSDAQNSQYYRLEKLTVETGAIASESLTSGSATIDEPVRLKASFNIEGNKPRINGHVETGAELTANFAKQVFQLANFSVTGKLAGESLPNSEVAFDFRSNIAIDLAKQTLQANDLVITTGQINGNGAVIVNRLLDRPVFDGTLQLQEFNPRTLFAELGIEVPPTTDPKALTSASVSTTIQGAASRIRLKPLTIRFDQTALNGMLEVANFATPAIRFDLEMDTIDVDRYLPPAKSEQTQSVAEGVKPAASAPAPGTPAATPGAVASQATRFPLETLRALDVHGKARVGKLTVAKLNLSDLALDLEAKDGLIRAHPVKVNLYQGSYSGNIGIDARGQAIRIDLGEKLADVQVGPLLRDLLGSDLLTGKLRFALDAEAGGTTPDDLKKTLKGNADVKFEDGMINGIDIVHIVCDAAESLLGSSGASSDKGMSEGTRFQELTGQLPIQDGRVGINETLELKAPLLRLKGKGGAVDVGGNRLDNVAFIVKPSFTCEGQSGKAFDRLSGADIPIICKGPMEAPSCRPDSKAILKIVSNAIGKEKTNKLTEKAKQKIEKKATEILSDKLGDELGNKLGDEVGEAVGNKLKDLFR</sequence>
<keyword evidence="2" id="KW-0812">Transmembrane</keyword>
<dbReference type="Pfam" id="PF05170">
    <property type="entry name" value="AsmA"/>
    <property type="match status" value="1"/>
</dbReference>
<dbReference type="GO" id="GO:0090313">
    <property type="term" value="P:regulation of protein targeting to membrane"/>
    <property type="evidence" value="ECO:0007669"/>
    <property type="project" value="TreeGrafter"/>
</dbReference>
<feature type="compositionally biased region" description="Basic and acidic residues" evidence="1">
    <location>
        <begin position="141"/>
        <end position="157"/>
    </location>
</feature>
<feature type="compositionally biased region" description="Low complexity" evidence="1">
    <location>
        <begin position="431"/>
        <end position="446"/>
    </location>
</feature>
<dbReference type="PANTHER" id="PTHR30441:SF4">
    <property type="entry name" value="PROTEIN ASMA"/>
    <property type="match status" value="1"/>
</dbReference>
<dbReference type="GO" id="GO:0005886">
    <property type="term" value="C:plasma membrane"/>
    <property type="evidence" value="ECO:0007669"/>
    <property type="project" value="TreeGrafter"/>
</dbReference>
<feature type="transmembrane region" description="Helical" evidence="2">
    <location>
        <begin position="7"/>
        <end position="30"/>
    </location>
</feature>
<evidence type="ECO:0000256" key="1">
    <source>
        <dbReference type="SAM" id="MobiDB-lite"/>
    </source>
</evidence>
<feature type="region of interest" description="Disordered" evidence="1">
    <location>
        <begin position="419"/>
        <end position="446"/>
    </location>
</feature>
<feature type="region of interest" description="Disordered" evidence="1">
    <location>
        <begin position="137"/>
        <end position="163"/>
    </location>
</feature>
<organism evidence="4">
    <name type="scientific">Candidatus Kentrum sp. FW</name>
    <dbReference type="NCBI Taxonomy" id="2126338"/>
    <lineage>
        <taxon>Bacteria</taxon>
        <taxon>Pseudomonadati</taxon>
        <taxon>Pseudomonadota</taxon>
        <taxon>Gammaproteobacteria</taxon>
        <taxon>Candidatus Kentrum</taxon>
    </lineage>
</organism>
<evidence type="ECO:0000256" key="2">
    <source>
        <dbReference type="SAM" id="Phobius"/>
    </source>
</evidence>
<keyword evidence="2" id="KW-1133">Transmembrane helix</keyword>
<gene>
    <name evidence="4" type="ORF">BECKFW1821B_GA0114236_102626</name>
</gene>
<feature type="domain" description="AsmA" evidence="3">
    <location>
        <begin position="1"/>
        <end position="637"/>
    </location>
</feature>